<dbReference type="Proteomes" id="UP001214250">
    <property type="component" value="Chromosome 2"/>
</dbReference>
<evidence type="ECO:0000313" key="1">
    <source>
        <dbReference type="EMBL" id="WDE98742.1"/>
    </source>
</evidence>
<dbReference type="RefSeq" id="WP_274153611.1">
    <property type="nucleotide sequence ID" value="NZ_CP117812.1"/>
</dbReference>
<accession>A0ABY7W0U5</accession>
<protein>
    <submittedName>
        <fullName evidence="1">Uncharacterized protein</fullName>
    </submittedName>
</protein>
<reference evidence="1 2" key="1">
    <citation type="submission" date="2023-02" db="EMBL/GenBank/DDBJ databases">
        <title>Genome sequence of Lentisphaera profundi SAORIC-696.</title>
        <authorList>
            <person name="Kim e."/>
            <person name="Cho J.-C."/>
            <person name="Choi A."/>
            <person name="Kang I."/>
        </authorList>
    </citation>
    <scope>NUCLEOTIDE SEQUENCE [LARGE SCALE GENOMIC DNA]</scope>
    <source>
        <strain evidence="1 2">SAORIC-696</strain>
    </source>
</reference>
<gene>
    <name evidence="1" type="ORF">PQO03_12940</name>
</gene>
<sequence length="84" mass="9250">MIQPFFCASKESYFFAQHSLVQSAAHALSADFSQQALAQSLPHDELQLAIIAVRPSIEIAMSDDDRKIFILTSYCFGGSPIVLD</sequence>
<organism evidence="1 2">
    <name type="scientific">Lentisphaera profundi</name>
    <dbReference type="NCBI Taxonomy" id="1658616"/>
    <lineage>
        <taxon>Bacteria</taxon>
        <taxon>Pseudomonadati</taxon>
        <taxon>Lentisphaerota</taxon>
        <taxon>Lentisphaeria</taxon>
        <taxon>Lentisphaerales</taxon>
        <taxon>Lentisphaeraceae</taxon>
        <taxon>Lentisphaera</taxon>
    </lineage>
</organism>
<keyword evidence="2" id="KW-1185">Reference proteome</keyword>
<proteinExistence type="predicted"/>
<dbReference type="EMBL" id="CP117812">
    <property type="protein sequence ID" value="WDE98742.1"/>
    <property type="molecule type" value="Genomic_DNA"/>
</dbReference>
<name>A0ABY7W0U5_9BACT</name>
<evidence type="ECO:0000313" key="2">
    <source>
        <dbReference type="Proteomes" id="UP001214250"/>
    </source>
</evidence>